<dbReference type="InterPro" id="IPR015422">
    <property type="entry name" value="PyrdxlP-dep_Trfase_small"/>
</dbReference>
<protein>
    <submittedName>
        <fullName evidence="4">Aspartate aminotransferase family protein</fullName>
    </submittedName>
</protein>
<accession>A0A6V8LLA5</accession>
<dbReference type="GO" id="GO:0008483">
    <property type="term" value="F:transaminase activity"/>
    <property type="evidence" value="ECO:0007669"/>
    <property type="project" value="UniProtKB-KW"/>
</dbReference>
<sequence length="435" mass="44867">MPALYERDLAAVASVLHLRFYPLATTSGSGPWLVEEGGRRLLDLTAAFGAAGLGYAHPAVAAAVTKAAGEMAGVSALMGATPETVGFAEELLALLPGGTDRRVYIGHAGTDANTAAIRAARAATGRSRVLTFGGSYHGGLGESQGVSGVYVSGGLRPEPGLAQVPYPYPYRPHAFVDSLLADVLGRVDAELSTGDVAMVMVEPVTNDGGVIVPPDGFLAGLRERCDRHGTLLCADEVKVGLGRTGTLHAFEADGVVPDVLTLGKTLGGGLPLSAAVLPAEVDAAAEGQILLTTIGNAVCTAAGRAVLSTIVTEQLWTRAAVLGERFLAGLRAVAERHPLVGDVRGRGLTIGVELVTDRATKAPATLETALTVFRAFELGVLVDYVGPDSNVIELTPPLVLTEEEVDLAVQVLDAALGDVESGQVPEDAIARYRGW</sequence>
<keyword evidence="4" id="KW-0808">Transferase</keyword>
<dbReference type="PANTHER" id="PTHR45688:SF13">
    <property type="entry name" value="ALANINE--GLYOXYLATE AMINOTRANSFERASE 2-LIKE"/>
    <property type="match status" value="1"/>
</dbReference>
<evidence type="ECO:0000313" key="4">
    <source>
        <dbReference type="EMBL" id="GFJ94847.1"/>
    </source>
</evidence>
<dbReference type="InterPro" id="IPR005814">
    <property type="entry name" value="Aminotrans_3"/>
</dbReference>
<dbReference type="Proteomes" id="UP000482960">
    <property type="component" value="Unassembled WGS sequence"/>
</dbReference>
<dbReference type="PANTHER" id="PTHR45688">
    <property type="match status" value="1"/>
</dbReference>
<name>A0A6V8LLA5_9ACTN</name>
<dbReference type="GO" id="GO:0030170">
    <property type="term" value="F:pyridoxal phosphate binding"/>
    <property type="evidence" value="ECO:0007669"/>
    <property type="project" value="InterPro"/>
</dbReference>
<dbReference type="InterPro" id="IPR015424">
    <property type="entry name" value="PyrdxlP-dep_Trfase"/>
</dbReference>
<reference evidence="4 5" key="1">
    <citation type="submission" date="2020-03" db="EMBL/GenBank/DDBJ databases">
        <title>Whole genome shotgun sequence of Phytohabitans rumicis NBRC 108638.</title>
        <authorList>
            <person name="Komaki H."/>
            <person name="Tamura T."/>
        </authorList>
    </citation>
    <scope>NUCLEOTIDE SEQUENCE [LARGE SCALE GENOMIC DNA]</scope>
    <source>
        <strain evidence="4 5">NBRC 108638</strain>
    </source>
</reference>
<dbReference type="Pfam" id="PF00202">
    <property type="entry name" value="Aminotran_3"/>
    <property type="match status" value="1"/>
</dbReference>
<proteinExistence type="inferred from homology"/>
<dbReference type="InterPro" id="IPR015421">
    <property type="entry name" value="PyrdxlP-dep_Trfase_major"/>
</dbReference>
<evidence type="ECO:0000256" key="2">
    <source>
        <dbReference type="ARBA" id="ARBA00022898"/>
    </source>
</evidence>
<dbReference type="SUPFAM" id="SSF53383">
    <property type="entry name" value="PLP-dependent transferases"/>
    <property type="match status" value="1"/>
</dbReference>
<evidence type="ECO:0000256" key="1">
    <source>
        <dbReference type="ARBA" id="ARBA00008954"/>
    </source>
</evidence>
<keyword evidence="4" id="KW-0032">Aminotransferase</keyword>
<comment type="caution">
    <text evidence="4">The sequence shown here is derived from an EMBL/GenBank/DDBJ whole genome shotgun (WGS) entry which is preliminary data.</text>
</comment>
<dbReference type="PROSITE" id="PS00600">
    <property type="entry name" value="AA_TRANSFER_CLASS_3"/>
    <property type="match status" value="1"/>
</dbReference>
<organism evidence="4 5">
    <name type="scientific">Phytohabitans rumicis</name>
    <dbReference type="NCBI Taxonomy" id="1076125"/>
    <lineage>
        <taxon>Bacteria</taxon>
        <taxon>Bacillati</taxon>
        <taxon>Actinomycetota</taxon>
        <taxon>Actinomycetes</taxon>
        <taxon>Micromonosporales</taxon>
        <taxon>Micromonosporaceae</taxon>
    </lineage>
</organism>
<dbReference type="PIRSF" id="PIRSF000521">
    <property type="entry name" value="Transaminase_4ab_Lys_Orn"/>
    <property type="match status" value="1"/>
</dbReference>
<dbReference type="EMBL" id="BLPG01000001">
    <property type="protein sequence ID" value="GFJ94847.1"/>
    <property type="molecule type" value="Genomic_DNA"/>
</dbReference>
<dbReference type="Gene3D" id="3.40.640.10">
    <property type="entry name" value="Type I PLP-dependent aspartate aminotransferase-like (Major domain)"/>
    <property type="match status" value="1"/>
</dbReference>
<keyword evidence="2 3" id="KW-0663">Pyridoxal phosphate</keyword>
<dbReference type="AlphaFoldDB" id="A0A6V8LLA5"/>
<dbReference type="Gene3D" id="3.90.1150.10">
    <property type="entry name" value="Aspartate Aminotransferase, domain 1"/>
    <property type="match status" value="1"/>
</dbReference>
<evidence type="ECO:0000256" key="3">
    <source>
        <dbReference type="RuleBase" id="RU003560"/>
    </source>
</evidence>
<comment type="similarity">
    <text evidence="1 3">Belongs to the class-III pyridoxal-phosphate-dependent aminotransferase family.</text>
</comment>
<gene>
    <name evidence="4" type="ORF">Prum_084890</name>
</gene>
<dbReference type="CDD" id="cd00610">
    <property type="entry name" value="OAT_like"/>
    <property type="match status" value="1"/>
</dbReference>
<reference evidence="4 5" key="2">
    <citation type="submission" date="2020-03" db="EMBL/GenBank/DDBJ databases">
        <authorList>
            <person name="Ichikawa N."/>
            <person name="Kimura A."/>
            <person name="Kitahashi Y."/>
            <person name="Uohara A."/>
        </authorList>
    </citation>
    <scope>NUCLEOTIDE SEQUENCE [LARGE SCALE GENOMIC DNA]</scope>
    <source>
        <strain evidence="4 5">NBRC 108638</strain>
    </source>
</reference>
<keyword evidence="5" id="KW-1185">Reference proteome</keyword>
<dbReference type="RefSeq" id="WP_173082133.1">
    <property type="nucleotide sequence ID" value="NZ_BAABJB010000070.1"/>
</dbReference>
<dbReference type="InterPro" id="IPR049704">
    <property type="entry name" value="Aminotrans_3_PPA_site"/>
</dbReference>
<evidence type="ECO:0000313" key="5">
    <source>
        <dbReference type="Proteomes" id="UP000482960"/>
    </source>
</evidence>